<dbReference type="Pfam" id="PF24692">
    <property type="entry name" value="DUF7659"/>
    <property type="match status" value="1"/>
</dbReference>
<organism evidence="1 2">
    <name type="scientific">Staphylococcus capitis</name>
    <dbReference type="NCBI Taxonomy" id="29388"/>
    <lineage>
        <taxon>Bacteria</taxon>
        <taxon>Bacillati</taxon>
        <taxon>Bacillota</taxon>
        <taxon>Bacilli</taxon>
        <taxon>Bacillales</taxon>
        <taxon>Staphylococcaceae</taxon>
        <taxon>Staphylococcus</taxon>
    </lineage>
</organism>
<sequence>MIYCKYQKQRSCKYGNLPRFESKISGRSEQITYFYAFDKKQFLEGVEKVGAKLQDNFTKIATGVFMKSSDVPKLEKLMKQRKKEHKERLENSPEYAYHMFKYELANHEYILTYDLTDTLIDCDVTDKYLKENPSIYNVLEKAIKDYKEEVLI</sequence>
<dbReference type="Proteomes" id="UP000538955">
    <property type="component" value="Unassembled WGS sequence"/>
</dbReference>
<dbReference type="RefSeq" id="WP_168992999.1">
    <property type="nucleotide sequence ID" value="NZ_JABBMI010000064.1"/>
</dbReference>
<proteinExistence type="predicted"/>
<reference evidence="1 2" key="1">
    <citation type="submission" date="2020-04" db="EMBL/GenBank/DDBJ databases">
        <title>The Epidemiology and Molecular Characteristics of Linezolid-Resistant Staphylococcus capitis in Huashan Hospital, Shanghai.</title>
        <authorList>
            <person name="Ding L."/>
            <person name="Li P."/>
            <person name="Yang Y."/>
            <person name="Lin D."/>
            <person name="Xu X."/>
        </authorList>
    </citation>
    <scope>NUCLEOTIDE SEQUENCE [LARGE SCALE GENOMIC DNA]</scope>
    <source>
        <strain evidence="1 2">17-84</strain>
    </source>
</reference>
<comment type="caution">
    <text evidence="1">The sequence shown here is derived from an EMBL/GenBank/DDBJ whole genome shotgun (WGS) entry which is preliminary data.</text>
</comment>
<dbReference type="InterPro" id="IPR056076">
    <property type="entry name" value="DUF7659"/>
</dbReference>
<name>A0ABX1SU78_STACP</name>
<protein>
    <recommendedName>
        <fullName evidence="3">Phage protein</fullName>
    </recommendedName>
</protein>
<evidence type="ECO:0008006" key="3">
    <source>
        <dbReference type="Google" id="ProtNLM"/>
    </source>
</evidence>
<dbReference type="EMBL" id="JABBMI010000064">
    <property type="protein sequence ID" value="NMK54644.1"/>
    <property type="molecule type" value="Genomic_DNA"/>
</dbReference>
<gene>
    <name evidence="1" type="ORF">HHM24_07910</name>
</gene>
<evidence type="ECO:0000313" key="1">
    <source>
        <dbReference type="EMBL" id="NMK54644.1"/>
    </source>
</evidence>
<evidence type="ECO:0000313" key="2">
    <source>
        <dbReference type="Proteomes" id="UP000538955"/>
    </source>
</evidence>
<keyword evidence="2" id="KW-1185">Reference proteome</keyword>
<accession>A0ABX1SU78</accession>